<dbReference type="STRING" id="1182571.QR90_05805"/>
<gene>
    <name evidence="2" type="ORF">QR90_05805</name>
</gene>
<evidence type="ECO:0000313" key="3">
    <source>
        <dbReference type="Proteomes" id="UP000030634"/>
    </source>
</evidence>
<feature type="domain" description="Roadblock/LAMTOR2" evidence="1">
    <location>
        <begin position="2"/>
        <end position="84"/>
    </location>
</feature>
<proteinExistence type="predicted"/>
<dbReference type="Proteomes" id="UP000030634">
    <property type="component" value="Chromosome"/>
</dbReference>
<dbReference type="SUPFAM" id="SSF103196">
    <property type="entry name" value="Roadblock/LC7 domain"/>
    <property type="match status" value="1"/>
</dbReference>
<dbReference type="InterPro" id="IPR004942">
    <property type="entry name" value="Roadblock/LAMTOR2_dom"/>
</dbReference>
<dbReference type="AlphaFoldDB" id="A0A0A7KHM9"/>
<reference evidence="3" key="1">
    <citation type="submission" date="2014-11" db="EMBL/GenBank/DDBJ databases">
        <title>Hymenobacter sp. DG25B genome submission.</title>
        <authorList>
            <person name="Jung H.-Y."/>
            <person name="Kim M.K."/>
            <person name="Srinivasan S."/>
            <person name="Lim S."/>
        </authorList>
    </citation>
    <scope>NUCLEOTIDE SEQUENCE [LARGE SCALE GENOMIC DNA]</scope>
    <source>
        <strain evidence="3">DY59</strain>
    </source>
</reference>
<organism evidence="2 3">
    <name type="scientific">Deinococcus radiopugnans</name>
    <dbReference type="NCBI Taxonomy" id="57497"/>
    <lineage>
        <taxon>Bacteria</taxon>
        <taxon>Thermotogati</taxon>
        <taxon>Deinococcota</taxon>
        <taxon>Deinococci</taxon>
        <taxon>Deinococcales</taxon>
        <taxon>Deinococcaceae</taxon>
        <taxon>Deinococcus</taxon>
    </lineage>
</organism>
<sequence>MKLDTLTNIPGVIASALVGPDGLPIESNGDGGEVLAAELAALRTGLDRMGRRLGSGEVTRLAFTSDRIEVVALAVGDWMLGAALVRSSDTRSAQQALARLAHEVDSLPRVDRS</sequence>
<protein>
    <recommendedName>
        <fullName evidence="1">Roadblock/LAMTOR2 domain-containing protein</fullName>
    </recommendedName>
</protein>
<dbReference type="Gene3D" id="3.30.450.30">
    <property type="entry name" value="Dynein light chain 2a, cytoplasmic"/>
    <property type="match status" value="1"/>
</dbReference>
<accession>A0A0A7KHM9</accession>
<dbReference type="HOGENOM" id="CLU_170938_0_0_0"/>
<dbReference type="SMART" id="SM00960">
    <property type="entry name" value="Robl_LC7"/>
    <property type="match status" value="1"/>
</dbReference>
<evidence type="ECO:0000259" key="1">
    <source>
        <dbReference type="SMART" id="SM00960"/>
    </source>
</evidence>
<name>A0A0A7KHM9_9DEIO</name>
<evidence type="ECO:0000313" key="2">
    <source>
        <dbReference type="EMBL" id="AIZ44719.1"/>
    </source>
</evidence>
<dbReference type="Pfam" id="PF03259">
    <property type="entry name" value="Robl_LC7"/>
    <property type="match status" value="1"/>
</dbReference>
<dbReference type="KEGG" id="dsw:QR90_05805"/>
<dbReference type="RefSeq" id="WP_039682977.1">
    <property type="nucleotide sequence ID" value="NZ_CP010028.1"/>
</dbReference>
<dbReference type="EMBL" id="CP010028">
    <property type="protein sequence ID" value="AIZ44719.1"/>
    <property type="molecule type" value="Genomic_DNA"/>
</dbReference>